<evidence type="ECO:0000256" key="4">
    <source>
        <dbReference type="ARBA" id="ARBA00023089"/>
    </source>
</evidence>
<proteinExistence type="inferred from homology"/>
<keyword evidence="8" id="KW-1185">Reference proteome</keyword>
<comment type="caution">
    <text evidence="7">The sequence shown here is derived from an EMBL/GenBank/DDBJ whole genome shotgun (WGS) entry which is preliminary data.</text>
</comment>
<dbReference type="Proteomes" id="UP000823775">
    <property type="component" value="Unassembled WGS sequence"/>
</dbReference>
<evidence type="ECO:0000313" key="7">
    <source>
        <dbReference type="EMBL" id="MCD7471527.1"/>
    </source>
</evidence>
<evidence type="ECO:0000256" key="6">
    <source>
        <dbReference type="SAM" id="Phobius"/>
    </source>
</evidence>
<keyword evidence="6" id="KW-1133">Transmembrane helix</keyword>
<sequence>MAAHTATNPERIHAFFNDLEARQTLLTTITDLHKTLTTHFTNIDKALCQKSETLDTHIKTFKEKTEDALLKLQNRENALPDRESSMAARITEMKEASISEIENAESLGDLSEKSLPEVLRIYCKRMDASGLVRFLQTKRKEPAGLRTEIANALDSSVDPMRFSVALLEAYLIFFPWFLYLFSFLGLDDGKGDKFGQNQSYHCICQSKVETSKPIFYVG</sequence>
<evidence type="ECO:0000313" key="8">
    <source>
        <dbReference type="Proteomes" id="UP000823775"/>
    </source>
</evidence>
<dbReference type="Pfam" id="PF07899">
    <property type="entry name" value="Frigida"/>
    <property type="match status" value="1"/>
</dbReference>
<feature type="transmembrane region" description="Helical" evidence="6">
    <location>
        <begin position="162"/>
        <end position="186"/>
    </location>
</feature>
<keyword evidence="6" id="KW-0472">Membrane</keyword>
<evidence type="ECO:0000256" key="2">
    <source>
        <dbReference type="ARBA" id="ARBA00022473"/>
    </source>
</evidence>
<keyword evidence="4 5" id="KW-0287">Flowering</keyword>
<dbReference type="PANTHER" id="PTHR31791:SF10">
    <property type="entry name" value="FRIGIDA-LIKE PROTEIN"/>
    <property type="match status" value="1"/>
</dbReference>
<organism evidence="7 8">
    <name type="scientific">Datura stramonium</name>
    <name type="common">Jimsonweed</name>
    <name type="synonym">Common thornapple</name>
    <dbReference type="NCBI Taxonomy" id="4076"/>
    <lineage>
        <taxon>Eukaryota</taxon>
        <taxon>Viridiplantae</taxon>
        <taxon>Streptophyta</taxon>
        <taxon>Embryophyta</taxon>
        <taxon>Tracheophyta</taxon>
        <taxon>Spermatophyta</taxon>
        <taxon>Magnoliopsida</taxon>
        <taxon>eudicotyledons</taxon>
        <taxon>Gunneridae</taxon>
        <taxon>Pentapetalae</taxon>
        <taxon>asterids</taxon>
        <taxon>lamiids</taxon>
        <taxon>Solanales</taxon>
        <taxon>Solanaceae</taxon>
        <taxon>Solanoideae</taxon>
        <taxon>Datureae</taxon>
        <taxon>Datura</taxon>
    </lineage>
</organism>
<evidence type="ECO:0000256" key="1">
    <source>
        <dbReference type="ARBA" id="ARBA00008956"/>
    </source>
</evidence>
<protein>
    <recommendedName>
        <fullName evidence="5">FRIGIDA-like protein</fullName>
    </recommendedName>
</protein>
<name>A0ABS8TLW4_DATST</name>
<dbReference type="PANTHER" id="PTHR31791">
    <property type="entry name" value="FRIGIDA-LIKE PROTEIN 3-RELATED"/>
    <property type="match status" value="1"/>
</dbReference>
<reference evidence="7 8" key="1">
    <citation type="journal article" date="2021" name="BMC Genomics">
        <title>Datura genome reveals duplications of psychoactive alkaloid biosynthetic genes and high mutation rate following tissue culture.</title>
        <authorList>
            <person name="Rajewski A."/>
            <person name="Carter-House D."/>
            <person name="Stajich J."/>
            <person name="Litt A."/>
        </authorList>
    </citation>
    <scope>NUCLEOTIDE SEQUENCE [LARGE SCALE GENOMIC DNA]</scope>
    <source>
        <strain evidence="7">AR-01</strain>
    </source>
</reference>
<dbReference type="InterPro" id="IPR012474">
    <property type="entry name" value="Frigida"/>
</dbReference>
<keyword evidence="3 5" id="KW-0221">Differentiation</keyword>
<gene>
    <name evidence="7" type="ORF">HAX54_012014</name>
</gene>
<keyword evidence="2 5" id="KW-0217">Developmental protein</keyword>
<evidence type="ECO:0000256" key="3">
    <source>
        <dbReference type="ARBA" id="ARBA00022782"/>
    </source>
</evidence>
<comment type="similarity">
    <text evidence="1 5">Belongs to the Frigida family.</text>
</comment>
<evidence type="ECO:0000256" key="5">
    <source>
        <dbReference type="RuleBase" id="RU364012"/>
    </source>
</evidence>
<accession>A0ABS8TLW4</accession>
<keyword evidence="6" id="KW-0812">Transmembrane</keyword>
<dbReference type="EMBL" id="JACEIK010001694">
    <property type="protein sequence ID" value="MCD7471527.1"/>
    <property type="molecule type" value="Genomic_DNA"/>
</dbReference>